<keyword evidence="2" id="KW-1185">Reference proteome</keyword>
<proteinExistence type="predicted"/>
<evidence type="ECO:0000313" key="2">
    <source>
        <dbReference type="Proteomes" id="UP000037020"/>
    </source>
</evidence>
<accession>A0ABR5J050</accession>
<comment type="caution">
    <text evidence="1">The sequence shown here is derived from an EMBL/GenBank/DDBJ whole genome shotgun (WGS) entry which is preliminary data.</text>
</comment>
<reference evidence="1 2" key="1">
    <citation type="submission" date="2015-07" db="EMBL/GenBank/DDBJ databases">
        <authorList>
            <person name="Ju K.-S."/>
            <person name="Doroghazi J.R."/>
            <person name="Metcalf W.W."/>
        </authorList>
    </citation>
    <scope>NUCLEOTIDE SEQUENCE [LARGE SCALE GENOMIC DNA]</scope>
    <source>
        <strain evidence="1 2">NRRL B-3589</strain>
    </source>
</reference>
<dbReference type="Proteomes" id="UP000037020">
    <property type="component" value="Unassembled WGS sequence"/>
</dbReference>
<name>A0ABR5J050_9ACTN</name>
<evidence type="ECO:0000313" key="1">
    <source>
        <dbReference type="EMBL" id="KOG86800.1"/>
    </source>
</evidence>
<sequence length="80" mass="8910">MEPISVIGRRSSQEAASRPLRVRFRRASPVAVEPPFSDRPCLRRSDSAPVCEAVRACFRSAGVFLPACRKVRCGAPIRWI</sequence>
<organism evidence="1 2">
    <name type="scientific">Streptomyces varsoviensis</name>
    <dbReference type="NCBI Taxonomy" id="67373"/>
    <lineage>
        <taxon>Bacteria</taxon>
        <taxon>Bacillati</taxon>
        <taxon>Actinomycetota</taxon>
        <taxon>Actinomycetes</taxon>
        <taxon>Kitasatosporales</taxon>
        <taxon>Streptomycetaceae</taxon>
        <taxon>Streptomyces</taxon>
    </lineage>
</organism>
<protein>
    <submittedName>
        <fullName evidence="1">Uncharacterized protein</fullName>
    </submittedName>
</protein>
<dbReference type="EMBL" id="LGUT01002619">
    <property type="protein sequence ID" value="KOG86800.1"/>
    <property type="molecule type" value="Genomic_DNA"/>
</dbReference>
<gene>
    <name evidence="1" type="ORF">ADK38_29000</name>
</gene>